<evidence type="ECO:0000313" key="4">
    <source>
        <dbReference type="Proteomes" id="UP000321408"/>
    </source>
</evidence>
<dbReference type="KEGG" id="psyt:DSAG12_02134"/>
<accession>A0A5B9DB21</accession>
<dbReference type="Proteomes" id="UP000321408">
    <property type="component" value="Chromosome"/>
</dbReference>
<dbReference type="PANTHER" id="PTHR47977">
    <property type="entry name" value="RAS-RELATED PROTEIN RAB"/>
    <property type="match status" value="1"/>
</dbReference>
<dbReference type="SUPFAM" id="SSF52540">
    <property type="entry name" value="P-loop containing nucleoside triphosphate hydrolases"/>
    <property type="match status" value="1"/>
</dbReference>
<dbReference type="EMBL" id="CP042905">
    <property type="protein sequence ID" value="QEE16304.1"/>
    <property type="molecule type" value="Genomic_DNA"/>
</dbReference>
<dbReference type="InterPro" id="IPR001806">
    <property type="entry name" value="Small_GTPase"/>
</dbReference>
<dbReference type="InterPro" id="IPR027417">
    <property type="entry name" value="P-loop_NTPase"/>
</dbReference>
<keyword evidence="4" id="KW-1185">Reference proteome</keyword>
<protein>
    <submittedName>
        <fullName evidence="3">Uncharacterized protein</fullName>
    </submittedName>
</protein>
<evidence type="ECO:0000256" key="2">
    <source>
        <dbReference type="ARBA" id="ARBA00023134"/>
    </source>
</evidence>
<name>A0A5B9DB21_9ARCH</name>
<reference evidence="3 4" key="2">
    <citation type="journal article" date="2024" name="Int. J. Syst. Evol. Microbiol.">
        <title>Promethearchaeum syntrophicum gen. nov., sp. nov., an anaerobic, obligately syntrophic archaeon, the first isolate of the lineage 'Asgard' archaea, and proposal of the new archaeal phylum Promethearchaeota phyl. nov. and kingdom Promethearchaeati regn. nov.</title>
        <authorList>
            <person name="Imachi H."/>
            <person name="Nobu M.K."/>
            <person name="Kato S."/>
            <person name="Takaki Y."/>
            <person name="Miyazaki M."/>
            <person name="Miyata M."/>
            <person name="Ogawara M."/>
            <person name="Saito Y."/>
            <person name="Sakai S."/>
            <person name="Tahara Y.O."/>
            <person name="Takano Y."/>
            <person name="Tasumi E."/>
            <person name="Uematsu K."/>
            <person name="Yoshimura T."/>
            <person name="Itoh T."/>
            <person name="Ohkuma M."/>
            <person name="Takai K."/>
        </authorList>
    </citation>
    <scope>NUCLEOTIDE SEQUENCE [LARGE SCALE GENOMIC DNA]</scope>
    <source>
        <strain evidence="3 4">MK-D1</strain>
    </source>
</reference>
<dbReference type="GO" id="GO:0003924">
    <property type="term" value="F:GTPase activity"/>
    <property type="evidence" value="ECO:0007669"/>
    <property type="project" value="InterPro"/>
</dbReference>
<dbReference type="GO" id="GO:0005525">
    <property type="term" value="F:GTP binding"/>
    <property type="evidence" value="ECO:0007669"/>
    <property type="project" value="UniProtKB-KW"/>
</dbReference>
<evidence type="ECO:0000313" key="3">
    <source>
        <dbReference type="EMBL" id="QEE16304.1"/>
    </source>
</evidence>
<sequence length="163" mass="19372">MYTRNIVFRYALFNFADGFKFHPEMKVFNQSYKQTLGADVYKTKFQIENNEIKVLIWDIEPFERFKHLRSTYYKDVSGILILSSLSHRTDIDKIKNLIHEIIWDHGVLPILIFKTKNPALSSDELNYKELEFDSISIFKIEGDSQEFIEKQIKKSVEKLLQDL</sequence>
<dbReference type="GeneID" id="41330122"/>
<dbReference type="Gene3D" id="3.40.50.300">
    <property type="entry name" value="P-loop containing nucleotide triphosphate hydrolases"/>
    <property type="match status" value="1"/>
</dbReference>
<dbReference type="RefSeq" id="WP_147663179.1">
    <property type="nucleotide sequence ID" value="NZ_CP042905.2"/>
</dbReference>
<proteinExistence type="predicted"/>
<keyword evidence="1" id="KW-0547">Nucleotide-binding</keyword>
<evidence type="ECO:0000256" key="1">
    <source>
        <dbReference type="ARBA" id="ARBA00022741"/>
    </source>
</evidence>
<keyword evidence="2" id="KW-0342">GTP-binding</keyword>
<dbReference type="PROSITE" id="PS51419">
    <property type="entry name" value="RAB"/>
    <property type="match status" value="1"/>
</dbReference>
<organism evidence="3 4">
    <name type="scientific">Promethearchaeum syntrophicum</name>
    <dbReference type="NCBI Taxonomy" id="2594042"/>
    <lineage>
        <taxon>Archaea</taxon>
        <taxon>Promethearchaeati</taxon>
        <taxon>Promethearchaeota</taxon>
        <taxon>Promethearchaeia</taxon>
        <taxon>Promethearchaeales</taxon>
        <taxon>Promethearchaeaceae</taxon>
        <taxon>Promethearchaeum</taxon>
    </lineage>
</organism>
<gene>
    <name evidence="3" type="ORF">DSAG12_02134</name>
</gene>
<reference evidence="3 4" key="1">
    <citation type="journal article" date="2020" name="Nature">
        <title>Isolation of an archaeon at the prokaryote-eukaryote interface.</title>
        <authorList>
            <person name="Imachi H."/>
            <person name="Nobu M.K."/>
            <person name="Nakahara N."/>
            <person name="Morono Y."/>
            <person name="Ogawara M."/>
            <person name="Takaki Y."/>
            <person name="Takano Y."/>
            <person name="Uematsu K."/>
            <person name="Ikuta T."/>
            <person name="Ito M."/>
            <person name="Matsui Y."/>
            <person name="Miyazaki M."/>
            <person name="Murata K."/>
            <person name="Saito Y."/>
            <person name="Sakai S."/>
            <person name="Song C."/>
            <person name="Tasumi E."/>
            <person name="Yamanaka Y."/>
            <person name="Yamaguchi T."/>
            <person name="Kamagata Y."/>
            <person name="Tamaki H."/>
            <person name="Takai K."/>
        </authorList>
    </citation>
    <scope>NUCLEOTIDE SEQUENCE [LARGE SCALE GENOMIC DNA]</scope>
    <source>
        <strain evidence="3 4">MK-D1</strain>
    </source>
</reference>
<dbReference type="InterPro" id="IPR050227">
    <property type="entry name" value="Rab"/>
</dbReference>
<dbReference type="Pfam" id="PF00071">
    <property type="entry name" value="Ras"/>
    <property type="match status" value="1"/>
</dbReference>
<dbReference type="AlphaFoldDB" id="A0A5B9DB21"/>